<name>A0A9D1IMB5_9FIRM</name>
<comment type="caution">
    <text evidence="1">The sequence shown here is derived from an EMBL/GenBank/DDBJ whole genome shotgun (WGS) entry which is preliminary data.</text>
</comment>
<protein>
    <submittedName>
        <fullName evidence="1">Uncharacterized protein</fullName>
    </submittedName>
</protein>
<evidence type="ECO:0000313" key="1">
    <source>
        <dbReference type="EMBL" id="HIU39983.1"/>
    </source>
</evidence>
<gene>
    <name evidence="1" type="ORF">IAB68_01600</name>
</gene>
<proteinExistence type="predicted"/>
<reference evidence="1" key="1">
    <citation type="submission" date="2020-10" db="EMBL/GenBank/DDBJ databases">
        <authorList>
            <person name="Gilroy R."/>
        </authorList>
    </citation>
    <scope>NUCLEOTIDE SEQUENCE</scope>
    <source>
        <strain evidence="1">CHK193-30670</strain>
    </source>
</reference>
<dbReference type="Proteomes" id="UP000824074">
    <property type="component" value="Unassembled WGS sequence"/>
</dbReference>
<sequence length="247" mass="29717">MKLNEEQINKLKYECDTCFIDMGKLCKISDNYKKLEQGSFAQCYTDFNSILLKKYFANPHLDSSETGQVIYTYKDVVDNLINIYKIKQEDSAIPIKFYVVDNDLKMYKEPFMKGDKLEAIKDKDLSEIKSAWYYAYYLARFYADKNITMYDLNPNNCNIYDGRLLIYDLDFYKEENNKDLALINNYEIVNTCFANFFEDYYFDFNYKTNLKDYYKTKFCDDFFDEFYDNTKSNCKTLKEAYKKMHLQ</sequence>
<accession>A0A9D1IMB5</accession>
<dbReference type="AlphaFoldDB" id="A0A9D1IMB5"/>
<evidence type="ECO:0000313" key="2">
    <source>
        <dbReference type="Proteomes" id="UP000824074"/>
    </source>
</evidence>
<reference evidence="1" key="2">
    <citation type="journal article" date="2021" name="PeerJ">
        <title>Extensive microbial diversity within the chicken gut microbiome revealed by metagenomics and culture.</title>
        <authorList>
            <person name="Gilroy R."/>
            <person name="Ravi A."/>
            <person name="Getino M."/>
            <person name="Pursley I."/>
            <person name="Horton D.L."/>
            <person name="Alikhan N.F."/>
            <person name="Baker D."/>
            <person name="Gharbi K."/>
            <person name="Hall N."/>
            <person name="Watson M."/>
            <person name="Adriaenssens E.M."/>
            <person name="Foster-Nyarko E."/>
            <person name="Jarju S."/>
            <person name="Secka A."/>
            <person name="Antonio M."/>
            <person name="Oren A."/>
            <person name="Chaudhuri R.R."/>
            <person name="La Ragione R."/>
            <person name="Hildebrand F."/>
            <person name="Pallen M.J."/>
        </authorList>
    </citation>
    <scope>NUCLEOTIDE SEQUENCE</scope>
    <source>
        <strain evidence="1">CHK193-30670</strain>
    </source>
</reference>
<organism evidence="1 2">
    <name type="scientific">Candidatus Aphodocola excrementigallinarum</name>
    <dbReference type="NCBI Taxonomy" id="2840670"/>
    <lineage>
        <taxon>Bacteria</taxon>
        <taxon>Bacillati</taxon>
        <taxon>Bacillota</taxon>
        <taxon>Bacilli</taxon>
        <taxon>Candidatus Aphodocola</taxon>
    </lineage>
</organism>
<dbReference type="EMBL" id="DVMT01000016">
    <property type="protein sequence ID" value="HIU39983.1"/>
    <property type="molecule type" value="Genomic_DNA"/>
</dbReference>